<dbReference type="Proteomes" id="UP000092213">
    <property type="component" value="Chromosome"/>
</dbReference>
<gene>
    <name evidence="1" type="ORF">BAU08_24765</name>
</gene>
<reference evidence="1 2" key="1">
    <citation type="submission" date="2016-06" db="EMBL/GenBank/DDBJ databases">
        <title>Complete genome sequences of Bordetella bronchialis and Bordetella flabilis.</title>
        <authorList>
            <person name="LiPuma J.J."/>
            <person name="Spilker T."/>
        </authorList>
    </citation>
    <scope>NUCLEOTIDE SEQUENCE [LARGE SCALE GENOMIC DNA]</scope>
    <source>
        <strain evidence="1 2">AU17976</strain>
    </source>
</reference>
<proteinExistence type="predicted"/>
<evidence type="ECO:0000313" key="2">
    <source>
        <dbReference type="Proteomes" id="UP000092213"/>
    </source>
</evidence>
<evidence type="ECO:0000313" key="1">
    <source>
        <dbReference type="EMBL" id="ANN74137.1"/>
    </source>
</evidence>
<sequence>MALNGLGSMGGMSGIAGIAAWDPAGAAPFRARPGMGKRLARLARDIRDVHTVRGKMSLVHAELRGGSRVRGLRQWCDAARGAAIGPADMRHLLGRLVPGASLPVQARVFARVAQAYCASAGIEHLAALRRRLPGAAPDTDGRAAWTPASDAARAACATFRAMVDARLARDTLVMPLRQIVQALPATADARAVAFRDGTALDIACARLAASLHRAAYDGLASALLAAALDQLSHAERRMLAQHLMPSRPDARRVLDPADCAMSQALRRMQPSSDLWQRRLHLIEELQTAMQQVAGQRLDYFVHTTARLIDFRLAQGDRCQAVYELAFASLTRTLETVGDAGVLERGGHATLAPRLIAAALLGKPLKDVLAFVSRLDIPTLGTLLLAMEGAAPEYAGAAALIRGVRDDKVRGYRDPLAGRLRDVQDALAAGSRWPIAHRLHALARAVDAWQQNCAPGGQEIPHSIARDLHATVRKAMDALSLDPAGPVSVLGRASIEVLCGSEAECLRLAEPALQPYGLRLDRAALEAVAADRAGPHIAMTLEHLHALVDLLAQENAEPARIVQALRDGTECLAAACARYASFIDMSADDTLRLCTRIAGEAWRGFADRQPDRGAVARAALRSACPALDQALNDAAAPLIQDLDEDRPRDGDWGRDPATHAVRRLRLASHLMAAFGAVCRLDGEEAVGGADARPFDWSPPWCEAIAGQFGVYHDPRGGQAGLVMSPAQQDVFARLLLDDELAPDRIVDYSVSTAAGTVIVPIDAQLLMDGIQRTGSRFSVSGVDRDGRYVAYTDCTPLAGETSHVPGVERALLALHRLAGPDTPMLTTYLTQTASAGFMFGLSALGEQGPIRMDDGLAVMPGGLARTHADIRRMADGSYVLRINPVWYRLDTATASDGSSAVKLDPRRSFASLACDVRLSRGPDSRWRPDVVSPLMIRCHMVPADT</sequence>
<organism evidence="1 2">
    <name type="scientific">Bordetella bronchialis</name>
    <dbReference type="NCBI Taxonomy" id="463025"/>
    <lineage>
        <taxon>Bacteria</taxon>
        <taxon>Pseudomonadati</taxon>
        <taxon>Pseudomonadota</taxon>
        <taxon>Betaproteobacteria</taxon>
        <taxon>Burkholderiales</taxon>
        <taxon>Alcaligenaceae</taxon>
        <taxon>Bordetella</taxon>
    </lineage>
</organism>
<name>A0A193G2A2_9BORD</name>
<protein>
    <submittedName>
        <fullName evidence="1">Uncharacterized protein</fullName>
    </submittedName>
</protein>
<dbReference type="AlphaFoldDB" id="A0A193G2A2"/>
<accession>A0A193G2A2</accession>
<dbReference type="EMBL" id="CP016171">
    <property type="protein sequence ID" value="ANN74137.1"/>
    <property type="molecule type" value="Genomic_DNA"/>
</dbReference>